<sequence>MDMQQTISVRRDIAVNVGAIGPWNGPQKCGDPDCRSNETFRSRSALRRHQRNTHENPLVCQVKGCRHIKPFGRLGDLVRHKKSAHGIARPFKCPVASCKYHEDGFKRKDSLQDHMKTWHADLECTLDHCHEFVAQTEAEKHMEQCHGPYECEVGGCAGQSRFHENGLMRHLRVHHRITADPVGSILLQLANSNKFKVDSTAVSRLKRLRECTWCAENATNAPDTGSMTIDP</sequence>
<proteinExistence type="predicted"/>
<feature type="domain" description="C2H2-type" evidence="8">
    <location>
        <begin position="58"/>
        <end position="85"/>
    </location>
</feature>
<evidence type="ECO:0000256" key="7">
    <source>
        <dbReference type="ARBA" id="ARBA00023242"/>
    </source>
</evidence>
<evidence type="ECO:0000256" key="3">
    <source>
        <dbReference type="ARBA" id="ARBA00022771"/>
    </source>
</evidence>
<feature type="domain" description="C2H2-type" evidence="8">
    <location>
        <begin position="91"/>
        <end position="119"/>
    </location>
</feature>
<dbReference type="AlphaFoldDB" id="A0A9P8VT73"/>
<reference evidence="9 10" key="1">
    <citation type="journal article" date="2021" name="Nat. Commun.">
        <title>Genetic determinants of endophytism in the Arabidopsis root mycobiome.</title>
        <authorList>
            <person name="Mesny F."/>
            <person name="Miyauchi S."/>
            <person name="Thiergart T."/>
            <person name="Pickel B."/>
            <person name="Atanasova L."/>
            <person name="Karlsson M."/>
            <person name="Huettel B."/>
            <person name="Barry K.W."/>
            <person name="Haridas S."/>
            <person name="Chen C."/>
            <person name="Bauer D."/>
            <person name="Andreopoulos W."/>
            <person name="Pangilinan J."/>
            <person name="LaButti K."/>
            <person name="Riley R."/>
            <person name="Lipzen A."/>
            <person name="Clum A."/>
            <person name="Drula E."/>
            <person name="Henrissat B."/>
            <person name="Kohler A."/>
            <person name="Grigoriev I.V."/>
            <person name="Martin F.M."/>
            <person name="Hacquard S."/>
        </authorList>
    </citation>
    <scope>NUCLEOTIDE SEQUENCE [LARGE SCALE GENOMIC DNA]</scope>
    <source>
        <strain evidence="9 10">MPI-CAGE-CH-0241</strain>
    </source>
</reference>
<evidence type="ECO:0000313" key="10">
    <source>
        <dbReference type="Proteomes" id="UP000777438"/>
    </source>
</evidence>
<dbReference type="GO" id="GO:0006357">
    <property type="term" value="P:regulation of transcription by RNA polymerase II"/>
    <property type="evidence" value="ECO:0007669"/>
    <property type="project" value="TreeGrafter"/>
</dbReference>
<keyword evidence="10" id="KW-1185">Reference proteome</keyword>
<evidence type="ECO:0000256" key="4">
    <source>
        <dbReference type="ARBA" id="ARBA00022833"/>
    </source>
</evidence>
<evidence type="ECO:0000256" key="5">
    <source>
        <dbReference type="ARBA" id="ARBA00023015"/>
    </source>
</evidence>
<keyword evidence="7" id="KW-0539">Nucleus</keyword>
<evidence type="ECO:0000256" key="2">
    <source>
        <dbReference type="ARBA" id="ARBA00022723"/>
    </source>
</evidence>
<keyword evidence="2" id="KW-0479">Metal-binding</keyword>
<dbReference type="SMART" id="SM00355">
    <property type="entry name" value="ZnF_C2H2"/>
    <property type="match status" value="5"/>
</dbReference>
<comment type="caution">
    <text evidence="9">The sequence shown here is derived from an EMBL/GenBank/DDBJ whole genome shotgun (WGS) entry which is preliminary data.</text>
</comment>
<feature type="domain" description="C2H2-type" evidence="8">
    <location>
        <begin position="27"/>
        <end position="54"/>
    </location>
</feature>
<feature type="domain" description="C2H2-type" evidence="8">
    <location>
        <begin position="122"/>
        <end position="146"/>
    </location>
</feature>
<dbReference type="OrthoDB" id="4772544at2759"/>
<evidence type="ECO:0000256" key="6">
    <source>
        <dbReference type="ARBA" id="ARBA00023163"/>
    </source>
</evidence>
<evidence type="ECO:0000313" key="9">
    <source>
        <dbReference type="EMBL" id="KAH6871407.1"/>
    </source>
</evidence>
<accession>A0A9P8VT73</accession>
<dbReference type="PANTHER" id="PTHR46179:SF13">
    <property type="entry name" value="C2H2-TYPE DOMAIN-CONTAINING PROTEIN"/>
    <property type="match status" value="1"/>
</dbReference>
<dbReference type="EMBL" id="JAGPYM010000055">
    <property type="protein sequence ID" value="KAH6871407.1"/>
    <property type="molecule type" value="Genomic_DNA"/>
</dbReference>
<evidence type="ECO:0000256" key="1">
    <source>
        <dbReference type="ARBA" id="ARBA00004123"/>
    </source>
</evidence>
<feature type="domain" description="C2H2-type" evidence="8">
    <location>
        <begin position="149"/>
        <end position="174"/>
    </location>
</feature>
<dbReference type="GO" id="GO:0005634">
    <property type="term" value="C:nucleus"/>
    <property type="evidence" value="ECO:0007669"/>
    <property type="project" value="UniProtKB-SubCell"/>
</dbReference>
<keyword evidence="3" id="KW-0863">Zinc-finger</keyword>
<gene>
    <name evidence="9" type="ORF">B0T10DRAFT_500551</name>
</gene>
<keyword evidence="4" id="KW-0862">Zinc</keyword>
<dbReference type="InterPro" id="IPR051061">
    <property type="entry name" value="Zinc_finger_trans_reg"/>
</dbReference>
<dbReference type="InterPro" id="IPR013087">
    <property type="entry name" value="Znf_C2H2_type"/>
</dbReference>
<protein>
    <recommendedName>
        <fullName evidence="8">C2H2-type domain-containing protein</fullName>
    </recommendedName>
</protein>
<keyword evidence="6" id="KW-0804">Transcription</keyword>
<name>A0A9P8VT73_9HYPO</name>
<keyword evidence="5" id="KW-0805">Transcription regulation</keyword>
<evidence type="ECO:0000259" key="8">
    <source>
        <dbReference type="SMART" id="SM00355"/>
    </source>
</evidence>
<dbReference type="GO" id="GO:0008270">
    <property type="term" value="F:zinc ion binding"/>
    <property type="evidence" value="ECO:0007669"/>
    <property type="project" value="UniProtKB-KW"/>
</dbReference>
<comment type="subcellular location">
    <subcellularLocation>
        <location evidence="1">Nucleus</location>
    </subcellularLocation>
</comment>
<dbReference type="Proteomes" id="UP000777438">
    <property type="component" value="Unassembled WGS sequence"/>
</dbReference>
<organism evidence="9 10">
    <name type="scientific">Thelonectria olida</name>
    <dbReference type="NCBI Taxonomy" id="1576542"/>
    <lineage>
        <taxon>Eukaryota</taxon>
        <taxon>Fungi</taxon>
        <taxon>Dikarya</taxon>
        <taxon>Ascomycota</taxon>
        <taxon>Pezizomycotina</taxon>
        <taxon>Sordariomycetes</taxon>
        <taxon>Hypocreomycetidae</taxon>
        <taxon>Hypocreales</taxon>
        <taxon>Nectriaceae</taxon>
        <taxon>Thelonectria</taxon>
    </lineage>
</organism>
<dbReference type="Gene3D" id="3.30.160.60">
    <property type="entry name" value="Classic Zinc Finger"/>
    <property type="match status" value="2"/>
</dbReference>
<dbReference type="PANTHER" id="PTHR46179">
    <property type="entry name" value="ZINC FINGER PROTEIN"/>
    <property type="match status" value="1"/>
</dbReference>